<evidence type="ECO:0000313" key="6">
    <source>
        <dbReference type="Proteomes" id="UP000886595"/>
    </source>
</evidence>
<dbReference type="Proteomes" id="UP000886595">
    <property type="component" value="Unassembled WGS sequence"/>
</dbReference>
<feature type="compositionally biased region" description="Basic and acidic residues" evidence="1">
    <location>
        <begin position="292"/>
        <end position="305"/>
    </location>
</feature>
<dbReference type="PANTHER" id="PTHR31286">
    <property type="entry name" value="GLYCINE-RICH CELL WALL STRUCTURAL PROTEIN 1.8-LIKE"/>
    <property type="match status" value="1"/>
</dbReference>
<dbReference type="InterPro" id="IPR025836">
    <property type="entry name" value="Zn_knuckle_CX2CX4HX4C"/>
</dbReference>
<dbReference type="OrthoDB" id="990321at2759"/>
<dbReference type="Pfam" id="PF14111">
    <property type="entry name" value="DUF4283"/>
    <property type="match status" value="1"/>
</dbReference>
<dbReference type="Gene3D" id="3.60.10.10">
    <property type="entry name" value="Endonuclease/exonuclease/phosphatase"/>
    <property type="match status" value="1"/>
</dbReference>
<evidence type="ECO:0000259" key="4">
    <source>
        <dbReference type="Pfam" id="PF14392"/>
    </source>
</evidence>
<dbReference type="AlphaFoldDB" id="A0A8X7WHF9"/>
<feature type="region of interest" description="Disordered" evidence="1">
    <location>
        <begin position="236"/>
        <end position="475"/>
    </location>
</feature>
<proteinExistence type="predicted"/>
<evidence type="ECO:0000313" key="5">
    <source>
        <dbReference type="EMBL" id="KAG2330884.1"/>
    </source>
</evidence>
<dbReference type="Pfam" id="PF13966">
    <property type="entry name" value="zf-RVT"/>
    <property type="match status" value="1"/>
</dbReference>
<comment type="caution">
    <text evidence="5">The sequence shown here is derived from an EMBL/GenBank/DDBJ whole genome shotgun (WGS) entry which is preliminary data.</text>
</comment>
<organism evidence="5 6">
    <name type="scientific">Brassica carinata</name>
    <name type="common">Ethiopian mustard</name>
    <name type="synonym">Abyssinian cabbage</name>
    <dbReference type="NCBI Taxonomy" id="52824"/>
    <lineage>
        <taxon>Eukaryota</taxon>
        <taxon>Viridiplantae</taxon>
        <taxon>Streptophyta</taxon>
        <taxon>Embryophyta</taxon>
        <taxon>Tracheophyta</taxon>
        <taxon>Spermatophyta</taxon>
        <taxon>Magnoliopsida</taxon>
        <taxon>eudicotyledons</taxon>
        <taxon>Gunneridae</taxon>
        <taxon>Pentapetalae</taxon>
        <taxon>rosids</taxon>
        <taxon>malvids</taxon>
        <taxon>Brassicales</taxon>
        <taxon>Brassicaceae</taxon>
        <taxon>Brassiceae</taxon>
        <taxon>Brassica</taxon>
    </lineage>
</organism>
<dbReference type="InterPro" id="IPR026960">
    <property type="entry name" value="RVT-Znf"/>
</dbReference>
<dbReference type="PANTHER" id="PTHR31286:SF178">
    <property type="entry name" value="DUF4283 DOMAIN-CONTAINING PROTEIN"/>
    <property type="match status" value="1"/>
</dbReference>
<evidence type="ECO:0000256" key="1">
    <source>
        <dbReference type="SAM" id="MobiDB-lite"/>
    </source>
</evidence>
<dbReference type="Pfam" id="PF14392">
    <property type="entry name" value="zf-CCHC_4"/>
    <property type="match status" value="1"/>
</dbReference>
<name>A0A8X7WHF9_BRACI</name>
<dbReference type="EMBL" id="JAAMPC010000001">
    <property type="protein sequence ID" value="KAG2330884.1"/>
    <property type="molecule type" value="Genomic_DNA"/>
</dbReference>
<reference evidence="5 6" key="1">
    <citation type="submission" date="2020-02" db="EMBL/GenBank/DDBJ databases">
        <authorList>
            <person name="Ma Q."/>
            <person name="Huang Y."/>
            <person name="Song X."/>
            <person name="Pei D."/>
        </authorList>
    </citation>
    <scope>NUCLEOTIDE SEQUENCE [LARGE SCALE GENOMIC DNA]</scope>
    <source>
        <strain evidence="5">Sxm20200214</strain>
        <tissue evidence="5">Leaf</tissue>
    </source>
</reference>
<accession>A0A8X7WHF9</accession>
<feature type="domain" description="Reverse transcriptase zinc-binding" evidence="2">
    <location>
        <begin position="914"/>
        <end position="989"/>
    </location>
</feature>
<sequence>MNRPRKKKESSLLHELRELELLGDGEFVDIPELENEDLLEENSMSIIVRCLNPTVHKVGGLVKALPPIWGMEDSVKGRGVGENRVQFFFQNERDLHFVLSKGPWFVNGWIVSLDKWSPNPGPDFLCKIPFWIRIRGLPVHLLKKQAVESLVGPLGFVEKVELHAKNSASVEYVRALVWINTEEPLQFRRIARFRSGEIVPTELEYEKLIKVCFNCKRLTHDQLYCPMQEGLTVDYRSAPGNEKQPTRSEAMEGPNRQRKEESRQRSGAGRGARRGRSSIPEQAPRRTASQSRSRDSGRKDKRVVEDSVQVWRPKKVTTVSPKEVGRSRSTEESSAPLKHRSISQTQPGTGASSGASQDSPSVFNRLGGQNEISPLSRHLSGKQREADDSTPSVFERLSGLESSAPLERNLKAVEPSGNKRRRLSRSDERSSKKAKVVAAQEEATPTVFERLGSGGKGSGSRSSGDKHHSASVAAANAANRSVQRIVLGSGKIVEEGRRYIEGVLMKIGFHDLRTVEPKGKSGGLAVMWKHTCKIEVCQANRRLMDLKVSWKDKSFFMTGVYGDPVKGRRSAVWERLTRIGVFRKDPWFVTGDFNEIIDQSEKRGGAERSEEEGAEFRQMLSNCGLWEIQHRGYKLSWCGVRNNELVQCRLDRSASARYLQKGCSDHSPVINFLDGIEWRSRAIFRYDQRWIRRDGFQDTVRRSWNSGPVGQMGLMQKVAQCRRDISSWKKTAKPNSAVRIQEIYHRLDEASKRSLYVPGEISQLRKELNEDAGLGSRPSYAWRSIHSAQHLIQQGARMLLGSGEQTLVFQDSWIGQKPARRAIVMRWRGDSRQLRPPQNLRVSDLLINDGREWNTHLLARLFPEAELREMVKIRTCGKGSRDVYIWDYNKTGHYSVKSGYWVITNILNPEKTREEDQPSLDRLYQLAWKTHTSPKIHHFLWRCINNAVPVASNLARRRISKDTGCFRCGNDTETINHVLFQCPFARLVWAHSSIPAPPGVASRHSTLVAMEIMEEQKRNAL</sequence>
<dbReference type="SUPFAM" id="SSF56219">
    <property type="entry name" value="DNase I-like"/>
    <property type="match status" value="1"/>
</dbReference>
<feature type="compositionally biased region" description="Polar residues" evidence="1">
    <location>
        <begin position="342"/>
        <end position="362"/>
    </location>
</feature>
<feature type="domain" description="DUF4283" evidence="3">
    <location>
        <begin position="40"/>
        <end position="122"/>
    </location>
</feature>
<protein>
    <recommendedName>
        <fullName evidence="7">Reverse transcriptase zinc-binding domain-containing protein</fullName>
    </recommendedName>
</protein>
<gene>
    <name evidence="5" type="ORF">Bca52824_002064</name>
</gene>
<dbReference type="InterPro" id="IPR036691">
    <property type="entry name" value="Endo/exonu/phosph_ase_sf"/>
</dbReference>
<feature type="compositionally biased region" description="Basic and acidic residues" evidence="1">
    <location>
        <begin position="244"/>
        <end position="264"/>
    </location>
</feature>
<keyword evidence="6" id="KW-1185">Reference proteome</keyword>
<evidence type="ECO:0000259" key="3">
    <source>
        <dbReference type="Pfam" id="PF14111"/>
    </source>
</evidence>
<dbReference type="InterPro" id="IPR040256">
    <property type="entry name" value="At4g02000-like"/>
</dbReference>
<evidence type="ECO:0000259" key="2">
    <source>
        <dbReference type="Pfam" id="PF13966"/>
    </source>
</evidence>
<feature type="domain" description="Zinc knuckle CX2CX4HX4C" evidence="4">
    <location>
        <begin position="182"/>
        <end position="226"/>
    </location>
</feature>
<dbReference type="InterPro" id="IPR025558">
    <property type="entry name" value="DUF4283"/>
</dbReference>
<evidence type="ECO:0008006" key="7">
    <source>
        <dbReference type="Google" id="ProtNLM"/>
    </source>
</evidence>